<name>A0A162FPJ0_9EURY</name>
<keyword evidence="1" id="KW-0472">Membrane</keyword>
<evidence type="ECO:0000259" key="2">
    <source>
        <dbReference type="Pfam" id="PF01345"/>
    </source>
</evidence>
<dbReference type="Proteomes" id="UP000077066">
    <property type="component" value="Unassembled WGS sequence"/>
</dbReference>
<dbReference type="Pfam" id="PF01345">
    <property type="entry name" value="DUF11"/>
    <property type="match status" value="1"/>
</dbReference>
<evidence type="ECO:0000313" key="3">
    <source>
        <dbReference type="EMBL" id="KZX13180.1"/>
    </source>
</evidence>
<dbReference type="AlphaFoldDB" id="A0A162FPJ0"/>
<sequence>MVNHGPDNATGVKVKLNLPDEFKYASFNSDYGSYDQNTGIWTIGNLNAGKTIAADFKAITTKKGTYKISASVESNEFDIDNITTKHSVNIKVDPSNSSQPHEPQHVNGKVTMKKTRIPFIIMILIISLFTCILD</sequence>
<organism evidence="3 4">
    <name type="scientific">Methanobrevibacter filiformis</name>
    <dbReference type="NCBI Taxonomy" id="55758"/>
    <lineage>
        <taxon>Archaea</taxon>
        <taxon>Methanobacteriati</taxon>
        <taxon>Methanobacteriota</taxon>
        <taxon>Methanomada group</taxon>
        <taxon>Methanobacteria</taxon>
        <taxon>Methanobacteriales</taxon>
        <taxon>Methanobacteriaceae</taxon>
        <taxon>Methanobrevibacter</taxon>
    </lineage>
</organism>
<protein>
    <recommendedName>
        <fullName evidence="2">DUF11 domain-containing protein</fullName>
    </recommendedName>
</protein>
<gene>
    <name evidence="3" type="ORF">MBFIL_10630</name>
</gene>
<dbReference type="EMBL" id="LWMT01000214">
    <property type="protein sequence ID" value="KZX13180.1"/>
    <property type="molecule type" value="Genomic_DNA"/>
</dbReference>
<proteinExistence type="predicted"/>
<dbReference type="Gene3D" id="2.60.40.1170">
    <property type="entry name" value="Mu homology domain, subdomain B"/>
    <property type="match status" value="1"/>
</dbReference>
<reference evidence="3 4" key="1">
    <citation type="submission" date="2016-04" db="EMBL/GenBank/DDBJ databases">
        <title>Genome sequence of Methanobrevibacter filiformis DSM 11501.</title>
        <authorList>
            <person name="Poehlein A."/>
            <person name="Seedorf H."/>
            <person name="Daniel R."/>
        </authorList>
    </citation>
    <scope>NUCLEOTIDE SEQUENCE [LARGE SCALE GENOMIC DNA]</scope>
    <source>
        <strain evidence="3 4">DSM 11501</strain>
    </source>
</reference>
<keyword evidence="4" id="KW-1185">Reference proteome</keyword>
<dbReference type="PATRIC" id="fig|55758.3.peg.1214"/>
<dbReference type="RefSeq" id="WP_066972233.1">
    <property type="nucleotide sequence ID" value="NZ_LWMT01000214.1"/>
</dbReference>
<evidence type="ECO:0000313" key="4">
    <source>
        <dbReference type="Proteomes" id="UP000077066"/>
    </source>
</evidence>
<evidence type="ECO:0000256" key="1">
    <source>
        <dbReference type="SAM" id="Phobius"/>
    </source>
</evidence>
<accession>A0A162FPJ0</accession>
<feature type="transmembrane region" description="Helical" evidence="1">
    <location>
        <begin position="117"/>
        <end position="133"/>
    </location>
</feature>
<feature type="domain" description="DUF11" evidence="2">
    <location>
        <begin position="2"/>
        <end position="81"/>
    </location>
</feature>
<dbReference type="InterPro" id="IPR001434">
    <property type="entry name" value="OmcB-like_DUF11"/>
</dbReference>
<dbReference type="STRING" id="55758.MBFIL_10630"/>
<comment type="caution">
    <text evidence="3">The sequence shown here is derived from an EMBL/GenBank/DDBJ whole genome shotgun (WGS) entry which is preliminary data.</text>
</comment>
<keyword evidence="1" id="KW-1133">Transmembrane helix</keyword>
<keyword evidence="1" id="KW-0812">Transmembrane</keyword>